<keyword evidence="1" id="KW-0812">Transmembrane</keyword>
<comment type="caution">
    <text evidence="2">The sequence shown here is derived from an EMBL/GenBank/DDBJ whole genome shotgun (WGS) entry which is preliminary data.</text>
</comment>
<keyword evidence="1" id="KW-1133">Transmembrane helix</keyword>
<dbReference type="EMBL" id="LAZR01005733">
    <property type="protein sequence ID" value="KKM97559.1"/>
    <property type="molecule type" value="Genomic_DNA"/>
</dbReference>
<keyword evidence="1" id="KW-0472">Membrane</keyword>
<protein>
    <submittedName>
        <fullName evidence="2">Uncharacterized protein</fullName>
    </submittedName>
</protein>
<evidence type="ECO:0000313" key="2">
    <source>
        <dbReference type="EMBL" id="KKM97559.1"/>
    </source>
</evidence>
<reference evidence="2" key="1">
    <citation type="journal article" date="2015" name="Nature">
        <title>Complex archaea that bridge the gap between prokaryotes and eukaryotes.</title>
        <authorList>
            <person name="Spang A."/>
            <person name="Saw J.H."/>
            <person name="Jorgensen S.L."/>
            <person name="Zaremba-Niedzwiedzka K."/>
            <person name="Martijn J."/>
            <person name="Lind A.E."/>
            <person name="van Eijk R."/>
            <person name="Schleper C."/>
            <person name="Guy L."/>
            <person name="Ettema T.J."/>
        </authorList>
    </citation>
    <scope>NUCLEOTIDE SEQUENCE</scope>
</reference>
<accession>A0A0F9LR44</accession>
<sequence>MKIKRIKSSSFLGKQLSRLRMGQSYYTIITSTISAIALVSLAFHINIWITILTFPLLLVITFAIGYYLDIRNVRSIDSLKSIEMTQRFLNKGDLKSQEFQIMQTAIIIEAIRKGKDFDPKILWERYEEYKKKWKSPQI</sequence>
<name>A0A0F9LR44_9ZZZZ</name>
<feature type="transmembrane region" description="Helical" evidence="1">
    <location>
        <begin position="21"/>
        <end position="41"/>
    </location>
</feature>
<organism evidence="2">
    <name type="scientific">marine sediment metagenome</name>
    <dbReference type="NCBI Taxonomy" id="412755"/>
    <lineage>
        <taxon>unclassified sequences</taxon>
        <taxon>metagenomes</taxon>
        <taxon>ecological metagenomes</taxon>
    </lineage>
</organism>
<proteinExistence type="predicted"/>
<dbReference type="AlphaFoldDB" id="A0A0F9LR44"/>
<feature type="transmembrane region" description="Helical" evidence="1">
    <location>
        <begin position="47"/>
        <end position="68"/>
    </location>
</feature>
<evidence type="ECO:0000256" key="1">
    <source>
        <dbReference type="SAM" id="Phobius"/>
    </source>
</evidence>
<gene>
    <name evidence="2" type="ORF">LCGC14_1166820</name>
</gene>